<protein>
    <submittedName>
        <fullName evidence="1">Uncharacterized protein</fullName>
    </submittedName>
</protein>
<evidence type="ECO:0000313" key="1">
    <source>
        <dbReference type="EMBL" id="BBO34450.1"/>
    </source>
</evidence>
<dbReference type="KEGG" id="lpav:PLANPX_4062"/>
<keyword evidence="2" id="KW-1185">Reference proteome</keyword>
<reference evidence="2" key="1">
    <citation type="submission" date="2019-10" db="EMBL/GenBank/DDBJ databases">
        <title>Lacipirellula parvula gen. nov., sp. nov., representing a lineage of planctomycetes widespread in freshwater anoxic habitats, and description of the family Lacipirellulaceae.</title>
        <authorList>
            <person name="Dedysh S.N."/>
            <person name="Kulichevskaya I.S."/>
            <person name="Beletsky A.V."/>
            <person name="Rakitin A.L."/>
            <person name="Mardanov A.V."/>
            <person name="Ivanova A.A."/>
            <person name="Saltykova V.X."/>
            <person name="Rijpstra W.I.C."/>
            <person name="Sinninghe Damste J.S."/>
            <person name="Ravin N.V."/>
        </authorList>
    </citation>
    <scope>NUCLEOTIDE SEQUENCE [LARGE SCALE GENOMIC DNA]</scope>
    <source>
        <strain evidence="2">PX69</strain>
    </source>
</reference>
<sequence length="79" mass="8539">MECVFKDSNVIDNIASATITIAVERQPARAAVTTIEPRTPCTHSTGTGFLERLSALVEHLATTTVGLTVLTKRDDRPKT</sequence>
<evidence type="ECO:0000313" key="2">
    <source>
        <dbReference type="Proteomes" id="UP000326837"/>
    </source>
</evidence>
<accession>A0A5K7XCA3</accession>
<dbReference type="AlphaFoldDB" id="A0A5K7XCA3"/>
<dbReference type="Proteomes" id="UP000326837">
    <property type="component" value="Chromosome"/>
</dbReference>
<gene>
    <name evidence="1" type="ORF">PLANPX_4062</name>
</gene>
<proteinExistence type="predicted"/>
<organism evidence="1 2">
    <name type="scientific">Lacipirellula parvula</name>
    <dbReference type="NCBI Taxonomy" id="2650471"/>
    <lineage>
        <taxon>Bacteria</taxon>
        <taxon>Pseudomonadati</taxon>
        <taxon>Planctomycetota</taxon>
        <taxon>Planctomycetia</taxon>
        <taxon>Pirellulales</taxon>
        <taxon>Lacipirellulaceae</taxon>
        <taxon>Lacipirellula</taxon>
    </lineage>
</organism>
<dbReference type="EMBL" id="AP021861">
    <property type="protein sequence ID" value="BBO34450.1"/>
    <property type="molecule type" value="Genomic_DNA"/>
</dbReference>
<name>A0A5K7XCA3_9BACT</name>